<dbReference type="GO" id="GO:0012505">
    <property type="term" value="C:endomembrane system"/>
    <property type="evidence" value="ECO:0007669"/>
    <property type="project" value="UniProtKB-SubCell"/>
</dbReference>
<keyword evidence="7 10" id="KW-0472">Membrane</keyword>
<evidence type="ECO:0000256" key="8">
    <source>
        <dbReference type="PROSITE-ProRule" id="PRU10038"/>
    </source>
</evidence>
<dbReference type="InterPro" id="IPR013094">
    <property type="entry name" value="AB_hydrolase_3"/>
</dbReference>
<evidence type="ECO:0000259" key="11">
    <source>
        <dbReference type="Pfam" id="PF07859"/>
    </source>
</evidence>
<dbReference type="GO" id="GO:0005886">
    <property type="term" value="C:plasma membrane"/>
    <property type="evidence" value="ECO:0007669"/>
    <property type="project" value="InterPro"/>
</dbReference>
<evidence type="ECO:0000256" key="6">
    <source>
        <dbReference type="ARBA" id="ARBA00022989"/>
    </source>
</evidence>
<dbReference type="Pfam" id="PF07859">
    <property type="entry name" value="Abhydrolase_3"/>
    <property type="match status" value="1"/>
</dbReference>
<feature type="transmembrane region" description="Helical" evidence="10">
    <location>
        <begin position="953"/>
        <end position="972"/>
    </location>
</feature>
<dbReference type="SUPFAM" id="SSF54637">
    <property type="entry name" value="Thioesterase/thiol ester dehydrase-isomerase"/>
    <property type="match status" value="1"/>
</dbReference>
<dbReference type="InterPro" id="IPR011541">
    <property type="entry name" value="Ni/Co_transpt_high_affinity"/>
</dbReference>
<dbReference type="Gene3D" id="3.40.50.1820">
    <property type="entry name" value="alpha/beta hydrolase"/>
    <property type="match status" value="1"/>
</dbReference>
<comment type="caution">
    <text evidence="12">The sequence shown here is derived from an EMBL/GenBank/DDBJ whole genome shotgun (WGS) entry which is preliminary data.</text>
</comment>
<evidence type="ECO:0000256" key="1">
    <source>
        <dbReference type="ARBA" id="ARBA00004127"/>
    </source>
</evidence>
<dbReference type="PANTHER" id="PTHR31611">
    <property type="entry name" value="HIGH-AFFINITY NICKEL TRANSPORT PROTEIN NIC1"/>
    <property type="match status" value="1"/>
</dbReference>
<dbReference type="InterPro" id="IPR029069">
    <property type="entry name" value="HotDog_dom_sf"/>
</dbReference>
<evidence type="ECO:0000256" key="2">
    <source>
        <dbReference type="ARBA" id="ARBA00010892"/>
    </source>
</evidence>
<evidence type="ECO:0000256" key="5">
    <source>
        <dbReference type="ARBA" id="ARBA00022692"/>
    </source>
</evidence>
<protein>
    <recommendedName>
        <fullName evidence="11">Alpha/beta hydrolase fold-3 domain-containing protein</fullName>
    </recommendedName>
</protein>
<feature type="transmembrane region" description="Helical" evidence="10">
    <location>
        <begin position="740"/>
        <end position="759"/>
    </location>
</feature>
<evidence type="ECO:0000256" key="10">
    <source>
        <dbReference type="SAM" id="Phobius"/>
    </source>
</evidence>
<keyword evidence="5 10" id="KW-0812">Transmembrane</keyword>
<keyword evidence="6 10" id="KW-1133">Transmembrane helix</keyword>
<dbReference type="HOGENOM" id="CLU_262145_0_0_1"/>
<evidence type="ECO:0000256" key="9">
    <source>
        <dbReference type="SAM" id="MobiDB-lite"/>
    </source>
</evidence>
<feature type="region of interest" description="Disordered" evidence="9">
    <location>
        <begin position="622"/>
        <end position="661"/>
    </location>
</feature>
<dbReference type="InterPro" id="IPR029058">
    <property type="entry name" value="AB_hydrolase_fold"/>
</dbReference>
<comment type="subcellular location">
    <subcellularLocation>
        <location evidence="1">Endomembrane system</location>
        <topology evidence="1">Multi-pass membrane protein</topology>
    </subcellularLocation>
</comment>
<feature type="transmembrane region" description="Helical" evidence="10">
    <location>
        <begin position="833"/>
        <end position="854"/>
    </location>
</feature>
<organism evidence="12 13">
    <name type="scientific">Moesziomyces aphidis</name>
    <name type="common">Pseudozyma aphidis</name>
    <dbReference type="NCBI Taxonomy" id="84754"/>
    <lineage>
        <taxon>Eukaryota</taxon>
        <taxon>Fungi</taxon>
        <taxon>Dikarya</taxon>
        <taxon>Basidiomycota</taxon>
        <taxon>Ustilaginomycotina</taxon>
        <taxon>Ustilaginomycetes</taxon>
        <taxon>Ustilaginales</taxon>
        <taxon>Ustilaginaceae</taxon>
        <taxon>Moesziomyces</taxon>
    </lineage>
</organism>
<evidence type="ECO:0000313" key="13">
    <source>
        <dbReference type="Proteomes" id="UP000019462"/>
    </source>
</evidence>
<keyword evidence="4" id="KW-0533">Nickel</keyword>
<feature type="transmembrane region" description="Helical" evidence="10">
    <location>
        <begin position="554"/>
        <end position="578"/>
    </location>
</feature>
<accession>W3VLN0</accession>
<dbReference type="Pfam" id="PF03824">
    <property type="entry name" value="NicO"/>
    <property type="match status" value="1"/>
</dbReference>
<comment type="similarity">
    <text evidence="2">Belongs to the NiCoT transporter (TC 2.A.52) family.</text>
</comment>
<feature type="transmembrane region" description="Helical" evidence="10">
    <location>
        <begin position="688"/>
        <end position="711"/>
    </location>
</feature>
<feature type="domain" description="Alpha/beta hydrolase fold-3" evidence="11">
    <location>
        <begin position="128"/>
        <end position="305"/>
    </location>
</feature>
<dbReference type="GO" id="GO:0016787">
    <property type="term" value="F:hydrolase activity"/>
    <property type="evidence" value="ECO:0007669"/>
    <property type="project" value="InterPro"/>
</dbReference>
<evidence type="ECO:0000313" key="12">
    <source>
        <dbReference type="EMBL" id="ETS62420.1"/>
    </source>
</evidence>
<dbReference type="GO" id="GO:0015099">
    <property type="term" value="F:nickel cation transmembrane transporter activity"/>
    <property type="evidence" value="ECO:0007669"/>
    <property type="project" value="InterPro"/>
</dbReference>
<feature type="transmembrane region" description="Helical" evidence="10">
    <location>
        <begin position="590"/>
        <end position="612"/>
    </location>
</feature>
<dbReference type="EMBL" id="AWNI01000010">
    <property type="protein sequence ID" value="ETS62420.1"/>
    <property type="molecule type" value="Genomic_DNA"/>
</dbReference>
<dbReference type="InterPro" id="IPR033140">
    <property type="entry name" value="Lipase_GDXG_put_SER_AS"/>
</dbReference>
<feature type="transmembrane region" description="Helical" evidence="10">
    <location>
        <begin position="472"/>
        <end position="498"/>
    </location>
</feature>
<keyword evidence="13" id="KW-1185">Reference proteome</keyword>
<feature type="compositionally biased region" description="Polar residues" evidence="9">
    <location>
        <begin position="628"/>
        <end position="639"/>
    </location>
</feature>
<dbReference type="InterPro" id="IPR004688">
    <property type="entry name" value="Ni/Co_transpt"/>
</dbReference>
<dbReference type="Proteomes" id="UP000019462">
    <property type="component" value="Unassembled WGS sequence"/>
</dbReference>
<sequence>MTDPSTLFQPSDASSSVRKLTHNPTSSWRSYVFMQLLLRAAIWLRQRRARQAGDGNLHPPGPQDFSELLKAYETGKNKYARQHGVRLDWYQPSSESELFASVFRFDWSAIRVLRFQPKAGATNAQRTVVYLNGGGFVQPATTAHGYMCSLLAHRLNAVVYMLPYELAPAGIAASELPRLTAFYLAISAHARSLGQEIIIAGDSAGGSIASSMPLCIQRFAPRLLSKPLLSTEEIGKLQPDQLILLAPVTTCNVTGDIVEHMDRMQAQDWWLDRKRVQELCKMWVGSQSVQDTAVEQLASASDVDGAAEKWRQVLPLQADDAMLDPIASSSLFELLQEAKVHVTLSCGTSDILYACAYYFAKRCEQQQVDCTFIEGSGGVHVYPILGFVISDPGCIKGSDLVIQSVLKASRPWRMAEHGRDPDRCMAVQVSWQGNADAVSMIRSALKTASLFWSAGDWTMASWLKLGGKRPTLLLRCCVLIAAELAVNALLWIVAAIVFRQRPRFLTLCLLAWTLGLRHGLDADHISVIDNATRRIVSLSHTGSLRPRRPVTCGLWFSLGHSTIVVAVICAIAISLGIVDRLGKVSSVGGVIGASVSGSTLFLFAVVNSVLLYQSFAASRRHRRASPRDTQQAWTPNASPTDEDKMPAKATDADEEPRDDGKAADHRFRGIFTRIAYPLFRLVDRPYKMYPVGVLFGLGFDTASSIALLGIAGATNTQVQDTELGSGDNILPTDATRRSDASIVLLALLFTAGMTLVDSLDSVLMINAYAPGELLAPRSEQDSGRWGWWKRARFLEDASQVAREKSDVTTSEVDAEVDLDATTERGTGSMLSQLLTLLSILLAFAISIITLMGLIGENCDRCARAASKQDDTHDGGLEGRWWLFWQQANDASGIIGACIVGGFAAILIVWYAGRAILRRHAPRTRLCYYFTSIAISTTNEMTAASAAKPTGSSALNVSTLAPLGALTVVVSPWGFSTLKALLLEPIRINPPVWLRILLGLVVLANVRSTPFAWHLRVLYPAFKAVFRARPWLSTPEPHALTHAAIKPQLKTSKLPLGKDVFIDTSSHNFVATLDECDWNGHLSNSSYSRSLDYTRMAHNSPRFLKLYYDGGWVALGGSAFNFHREIPLLARYTIRMSLEAWDDKWLYVVGRFVAPAKASAKNAAASAPTNAVTEMLQPGEQLYCTSISRYVCKSGRRTIPPWLAIATSGYGTHEATRSNWQKAEKLRAYYLEKEKKAYLAKSGKKPVIRAVDPVGRYDYAQAALISSYWDWPAGERPYWSKNTNHLLLVFSWK</sequence>
<dbReference type="PROSITE" id="PS01174">
    <property type="entry name" value="LIPASE_GDXG_SER"/>
    <property type="match status" value="1"/>
</dbReference>
<evidence type="ECO:0000256" key="7">
    <source>
        <dbReference type="ARBA" id="ARBA00023136"/>
    </source>
</evidence>
<dbReference type="Pfam" id="PF13279">
    <property type="entry name" value="4HBT_2"/>
    <property type="match status" value="1"/>
</dbReference>
<feature type="active site" evidence="8">
    <location>
        <position position="203"/>
    </location>
</feature>
<reference evidence="12 13" key="1">
    <citation type="journal article" date="2014" name="Genome Announc.">
        <title>Genome sequence of the basidiomycetous fungus Pseudozyma aphidis DSM70725, an efficient producer of biosurfactant mannosylerythritol lipids.</title>
        <authorList>
            <person name="Lorenz S."/>
            <person name="Guenther M."/>
            <person name="Grumaz C."/>
            <person name="Rupp S."/>
            <person name="Zibek S."/>
            <person name="Sohn K."/>
        </authorList>
    </citation>
    <scope>NUCLEOTIDE SEQUENCE [LARGE SCALE GENOMIC DNA]</scope>
    <source>
        <strain evidence="13">ATCC 32657 / CBS 517.83 / DSM 70725 / JCM 10318 / NBRC 10182 / NRRL Y-7954 / St-0401</strain>
    </source>
</reference>
<dbReference type="SUPFAM" id="SSF53474">
    <property type="entry name" value="alpha/beta-Hydrolases"/>
    <property type="match status" value="1"/>
</dbReference>
<dbReference type="OrthoDB" id="5197598at2759"/>
<evidence type="ECO:0000256" key="3">
    <source>
        <dbReference type="ARBA" id="ARBA00022448"/>
    </source>
</evidence>
<evidence type="ECO:0000256" key="4">
    <source>
        <dbReference type="ARBA" id="ARBA00022596"/>
    </source>
</evidence>
<keyword evidence="3" id="KW-0813">Transport</keyword>
<name>W3VLN0_MOEAP</name>
<feature type="transmembrane region" description="Helical" evidence="10">
    <location>
        <begin position="890"/>
        <end position="912"/>
    </location>
</feature>
<proteinExistence type="inferred from homology"/>
<feature type="transmembrane region" description="Helical" evidence="10">
    <location>
        <begin position="992"/>
        <end position="1012"/>
    </location>
</feature>
<dbReference type="PANTHER" id="PTHR31611:SF0">
    <property type="entry name" value="HIGH-AFFINITY NICKEL TRANSPORT PROTEIN NIC1"/>
    <property type="match status" value="1"/>
</dbReference>
<feature type="region of interest" description="Disordered" evidence="9">
    <location>
        <begin position="1"/>
        <end position="22"/>
    </location>
</feature>
<gene>
    <name evidence="12" type="ORF">PaG_03033</name>
</gene>